<dbReference type="RefSeq" id="WP_139022692.1">
    <property type="nucleotide sequence ID" value="NZ_JSUQ01000020.1"/>
</dbReference>
<sequence length="230" mass="25789">MTNIRDLPKDPHDAFQQVLENLLSIARATPKNNAINAIQKTACIADVRILQTTSRRLMNSGDYSEPLENVLQCLNGSNYNSLVNLLSIVEKLFLANSLDDHFIDADDDEHFNGVDWVEEDRRSVLGNLQEARQMVSFGASFEDDHKRRVLYWITKAESEVLKPKGRFATILASVSEIGDAAKKLGKDGEPLAALVQKVRTKTVRNVVEHRQLEAPSKPKQLEAPKPSEDQ</sequence>
<reference evidence="2 3" key="1">
    <citation type="submission" date="2014-10" db="EMBL/GenBank/DDBJ databases">
        <title>Genome sequence of Ponticoccus sp. strain UMTAT08 isolated from clonal culture of toxic dinoflagellate Alexandrium tamiyavanichii.</title>
        <authorList>
            <person name="Gan H.Y."/>
            <person name="Muhd D.-D."/>
            <person name="Mohd Noor M.E."/>
            <person name="Yeong Y.S."/>
            <person name="Usup G."/>
        </authorList>
    </citation>
    <scope>NUCLEOTIDE SEQUENCE [LARGE SCALE GENOMIC DNA]</scope>
    <source>
        <strain evidence="2 3">UMTAT08</strain>
    </source>
</reference>
<feature type="region of interest" description="Disordered" evidence="1">
    <location>
        <begin position="208"/>
        <end position="230"/>
    </location>
</feature>
<dbReference type="GO" id="GO:0016853">
    <property type="term" value="F:isomerase activity"/>
    <property type="evidence" value="ECO:0007669"/>
    <property type="project" value="UniProtKB-KW"/>
</dbReference>
<evidence type="ECO:0000313" key="2">
    <source>
        <dbReference type="EMBL" id="KHQ51093.1"/>
    </source>
</evidence>
<evidence type="ECO:0000313" key="3">
    <source>
        <dbReference type="Proteomes" id="UP000030960"/>
    </source>
</evidence>
<dbReference type="OrthoDB" id="10020109at2"/>
<name>A0A0B3RWH3_9RHOB</name>
<feature type="compositionally biased region" description="Basic and acidic residues" evidence="1">
    <location>
        <begin position="219"/>
        <end position="230"/>
    </location>
</feature>
<keyword evidence="3" id="KW-1185">Reference proteome</keyword>
<gene>
    <name evidence="2" type="ORF">OA50_04464</name>
</gene>
<accession>A0A0B3RWH3</accession>
<proteinExistence type="predicted"/>
<protein>
    <submittedName>
        <fullName evidence="2">DNA topoisomerase IV subunit B</fullName>
    </submittedName>
</protein>
<evidence type="ECO:0000256" key="1">
    <source>
        <dbReference type="SAM" id="MobiDB-lite"/>
    </source>
</evidence>
<dbReference type="AlphaFoldDB" id="A0A0B3RWH3"/>
<keyword evidence="2" id="KW-0413">Isomerase</keyword>
<dbReference type="Proteomes" id="UP000030960">
    <property type="component" value="Unassembled WGS sequence"/>
</dbReference>
<organism evidence="2 3">
    <name type="scientific">Mameliella alba</name>
    <dbReference type="NCBI Taxonomy" id="561184"/>
    <lineage>
        <taxon>Bacteria</taxon>
        <taxon>Pseudomonadati</taxon>
        <taxon>Pseudomonadota</taxon>
        <taxon>Alphaproteobacteria</taxon>
        <taxon>Rhodobacterales</taxon>
        <taxon>Roseobacteraceae</taxon>
        <taxon>Mameliella</taxon>
    </lineage>
</organism>
<comment type="caution">
    <text evidence="2">The sequence shown here is derived from an EMBL/GenBank/DDBJ whole genome shotgun (WGS) entry which is preliminary data.</text>
</comment>
<dbReference type="EMBL" id="JSUQ01000020">
    <property type="protein sequence ID" value="KHQ51093.1"/>
    <property type="molecule type" value="Genomic_DNA"/>
</dbReference>